<dbReference type="GeneID" id="28765123"/>
<dbReference type="STRING" id="1460663.A0A177C0C6"/>
<dbReference type="InterPro" id="IPR018201">
    <property type="entry name" value="Ketoacyl_synth_AS"/>
</dbReference>
<dbReference type="SMART" id="SM00826">
    <property type="entry name" value="PKS_DH"/>
    <property type="match status" value="1"/>
</dbReference>
<dbReference type="InterPro" id="IPR049551">
    <property type="entry name" value="PKS_DH_C"/>
</dbReference>
<dbReference type="InterPro" id="IPR011032">
    <property type="entry name" value="GroES-like_sf"/>
</dbReference>
<dbReference type="Pfam" id="PF16197">
    <property type="entry name" value="KAsynt_C_assoc"/>
    <property type="match status" value="1"/>
</dbReference>
<dbReference type="SMART" id="SM00825">
    <property type="entry name" value="PKS_KS"/>
    <property type="match status" value="1"/>
</dbReference>
<dbReference type="InterPro" id="IPR016036">
    <property type="entry name" value="Malonyl_transacylase_ACP-bd"/>
</dbReference>
<dbReference type="InterPro" id="IPR036736">
    <property type="entry name" value="ACP-like_sf"/>
</dbReference>
<dbReference type="GO" id="GO:0016491">
    <property type="term" value="F:oxidoreductase activity"/>
    <property type="evidence" value="ECO:0007669"/>
    <property type="project" value="UniProtKB-KW"/>
</dbReference>
<dbReference type="InterPro" id="IPR013154">
    <property type="entry name" value="ADH-like_N"/>
</dbReference>
<organism evidence="12 13">
    <name type="scientific">Paraphaeosphaeria sporulosa</name>
    <dbReference type="NCBI Taxonomy" id="1460663"/>
    <lineage>
        <taxon>Eukaryota</taxon>
        <taxon>Fungi</taxon>
        <taxon>Dikarya</taxon>
        <taxon>Ascomycota</taxon>
        <taxon>Pezizomycotina</taxon>
        <taxon>Dothideomycetes</taxon>
        <taxon>Pleosporomycetidae</taxon>
        <taxon>Pleosporales</taxon>
        <taxon>Massarineae</taxon>
        <taxon>Didymosphaeriaceae</taxon>
        <taxon>Paraphaeosphaeria</taxon>
    </lineage>
</organism>
<reference evidence="12 13" key="1">
    <citation type="submission" date="2016-05" db="EMBL/GenBank/DDBJ databases">
        <title>Comparative analysis of secretome profiles of manganese(II)-oxidizing ascomycete fungi.</title>
        <authorList>
            <consortium name="DOE Joint Genome Institute"/>
            <person name="Zeiner C.A."/>
            <person name="Purvine S.O."/>
            <person name="Zink E.M."/>
            <person name="Wu S."/>
            <person name="Pasa-Tolic L."/>
            <person name="Chaput D.L."/>
            <person name="Haridas S."/>
            <person name="Grigoriev I.V."/>
            <person name="Santelli C.M."/>
            <person name="Hansel C.M."/>
        </authorList>
    </citation>
    <scope>NUCLEOTIDE SEQUENCE [LARGE SCALE GENOMIC DNA]</scope>
    <source>
        <strain evidence="12 13">AP3s5-JAC2a</strain>
    </source>
</reference>
<dbReference type="SUPFAM" id="SSF55048">
    <property type="entry name" value="Probable ACP-binding domain of malonyl-CoA ACP transacylase"/>
    <property type="match status" value="1"/>
</dbReference>
<proteinExistence type="predicted"/>
<dbReference type="Pfam" id="PF23114">
    <property type="entry name" value="NAD-bd_HRPKS_sdrA"/>
    <property type="match status" value="1"/>
</dbReference>
<dbReference type="Proteomes" id="UP000077069">
    <property type="component" value="Unassembled WGS sequence"/>
</dbReference>
<gene>
    <name evidence="12" type="ORF">CC84DRAFT_1199737</name>
</gene>
<dbReference type="GO" id="GO:0044550">
    <property type="term" value="P:secondary metabolite biosynthetic process"/>
    <property type="evidence" value="ECO:0007669"/>
    <property type="project" value="TreeGrafter"/>
</dbReference>
<dbReference type="OrthoDB" id="329835at2759"/>
<dbReference type="InterPro" id="IPR020843">
    <property type="entry name" value="ER"/>
</dbReference>
<protein>
    <submittedName>
        <fullName evidence="12">Reducing type I polyketide synthase 10</fullName>
    </submittedName>
</protein>
<dbReference type="SMART" id="SM00829">
    <property type="entry name" value="PKS_ER"/>
    <property type="match status" value="1"/>
</dbReference>
<dbReference type="EMBL" id="KV441560">
    <property type="protein sequence ID" value="OAG00258.1"/>
    <property type="molecule type" value="Genomic_DNA"/>
</dbReference>
<dbReference type="SUPFAM" id="SSF51735">
    <property type="entry name" value="NAD(P)-binding Rossmann-fold domains"/>
    <property type="match status" value="2"/>
</dbReference>
<evidence type="ECO:0000256" key="3">
    <source>
        <dbReference type="ARBA" id="ARBA00022679"/>
    </source>
</evidence>
<sequence>MAPMIISEKPSEGSWSQTASMPPSPVSRSKEPLAICGLACRLPGDSSSPRDFWDLLANGRSGKGEVPKSRFNVDGFYHPNGSDRPGSMMTKGGYFLNEDTRQFENSMFGINNLEATYMDPQQRKLLEVVFECLENAGVPLDVASGSNTGCYVGNFTFDYLVMQSRDADYLTRYNSTGMGTSILGNRISHVFNLKGPSLVIDTACSSSLYCLHVACVALENYECDAAIVAGANLIQSVEQHIGTMKAGVLSPTSECHTFDASADGYGRAEGIGALYVKRLSDALRDGDAIRSVIKGSAINANGKTAGISLPSADGQEAVIRKAMHKASLSPNDITYVECHGTGTKVGDAIEVEALNRVFQRPLDRPLFIGSVKSNIGHSEAASGIAGVIKSTLALEKRLIPPTYGLKKLNPKLEPFKDSISIPTELISWPGDKECIRRIGINSFGYGGANAHVILEEGTHLPRPSPERLFVPQSSVILPLSAATMASLEARASDLARHEFGDTTILDLAYTLGSRRTNFRTRGFLVAKTAMNLNDVFTSQMLTTGVAPSQSVPPPLAFVFTGQGSQWPGMCKELFEIPAFRNAIAEMDSTLKTIPHVPTWSLREAILDTENPDLIHTPQRSQPCCTAIQVALVQLLASWNVVPDTAVGHSSGEIAAAFAAGHITAAEAIVIAYYRGFCVSKSVQEGAMMAVGLSEEAVNDKITENGLQEKVRVACVNSPDGVTVSGDCEAIDKLLTTLEKDGTFARKLKTGGQAYHSHHMLPLGEEYESLLDRVLPTLVPSYRMAQNVMVLSSVTAEHKLSGFNSRYWRSNLDRQVRFKQAIQALHAHAHHTFVELGPHSSLELPVKQTLADLAVSGDQVRYFAPVKRNGEALSSALGLAGNLWLIGYAIDWTLVNGLRGLTKSVASSFSVVTDLPRYRFRYDEVLWNEGRASLEYRQRKHPRHELLGSLIPGGNGDDLVFRNFLRVDDIAWLKDHKLEDTIVFPGAGYLCTAMEAVMQAADITLSGKPSFCFSNVHILKALVLSEDAAAKTEMFTSLRKSAITNATTSSLWWDFSISTYHNDTSIAHAKGSICISTGDTFMEPKYEAPNACLEPTAKRTWYDRFLRSGLNYGPAFQPVSEFLTPSMKDASSSGAKLQLRTTYGDELAVYPVHPTTLDAMLQTAIVATTKGLPANLNAKVPTRFGSIVLNTTADGPCQINAHARVTGFGSAEIGCEIMNPAGGIAVQLNEVRLSPYATGAQENTAGERHPMLRVLWKPDLYGLGLMNVQDAQVHMDNFVAEADSPLEDDSIIRLGAMLDLAVHKNPRVRILELGNDIHDISLAVLDLLASKSEFKRFSSYTTASFSDDGSLRGNLVDLEIGERSEPGALEGQEYQVILIPVAGPWLAHYMDKIRDLLTEDGTVLALCPGSTSEAFTSSSLPSIAYHIHEGASSVVVARKPVAQSNTFAPHNHRILIVDREEQSKLGSALEATLKSNGSTQVHHVLLYELGQKDISAGDIVFNLAEIRKPLLSTITDEDMGRVKLMTDNAHSIVWVTKGNITEGGLPDMALVSGLARALVLEQPSLKIYTYDLDTCESDVDVTAQRLLSLLNQASRSPDFEFAQRRNVIHVSRFAPDEGLNAEFRSKQGLHTTQMALKNAGNVRLDIKNVGQFDTLYYKQQEDSRSLSPSHVLLQVTSAGLNAKDFYLFGGKVEVPNATSSNEYTGIVVDVGAEVTGFAHGDRVVVMAPSHFQTYQSVPHWACHKLEETDDLDVCATLPVVYSTAIYALEYRARLQRGETVLIHCGAGGVGMAAIQVAQQAGAEVFTTVSTKEKEDYLVQTFGIKPSNIFSSRGTSFLEGVLSATNNRGVDVVLNSLTGDQLHAAWRCTAVGGRFVEIGKLDLATAGRLEMDQFLKNTTFTAFDLAHLYNSDSEALSSAWTELLRRTMEFYRSGKMAEFNTLKVFDIEDATQAFRFFSSRTRMGKVAINMQNPQSKLPVQRLKHETQFDSNKSYIMVGCLGGLGRTLTRWMLQRGARKFAFLGRSGLDKPAARKLVRDVEVAGGECVVIRGDVCKEEDVAALVNETMGDIGGVVQAAMGLNEALFTSMPNAYWHTGIDPKVQGTWHLHRCLRASGRDKNLDFFLLTSSVSGSVGTATESNYCAGNYFLDLFARYRRAQGLPAMSVGLGMISGAGYLHENPEIEALLLRKGIQAIDEDELLQILDIALSNNTLDGIHHPHDKGAERHILTGLEPIGLKELRKKGFEGTNPTLDDPRASLLSSALDGQDDVLRQAHAGDLPAPITEALEAGQSLADALLNFIRRRFGNLTLLKYDSVDVRCPFANYGMDSMIAAEFRTWFYQSLSVDVPFLMLLDKTTTLEALRDLVLVQMEKSSQ</sequence>
<dbReference type="Pfam" id="PF00107">
    <property type="entry name" value="ADH_zinc_N"/>
    <property type="match status" value="1"/>
</dbReference>
<keyword evidence="13" id="KW-1185">Reference proteome</keyword>
<dbReference type="PROSITE" id="PS00606">
    <property type="entry name" value="KS3_1"/>
    <property type="match status" value="1"/>
</dbReference>
<dbReference type="InParanoid" id="A0A177C0C6"/>
<dbReference type="SMART" id="SM00827">
    <property type="entry name" value="PKS_AT"/>
    <property type="match status" value="1"/>
</dbReference>
<dbReference type="InterPro" id="IPR042104">
    <property type="entry name" value="PKS_dehydratase_sf"/>
</dbReference>
<dbReference type="SUPFAM" id="SSF53901">
    <property type="entry name" value="Thiolase-like"/>
    <property type="match status" value="1"/>
</dbReference>
<dbReference type="Pfam" id="PF00109">
    <property type="entry name" value="ketoacyl-synt"/>
    <property type="match status" value="1"/>
</dbReference>
<dbReference type="InterPro" id="IPR014030">
    <property type="entry name" value="Ketoacyl_synth_N"/>
</dbReference>
<keyword evidence="4" id="KW-0521">NADP</keyword>
<dbReference type="SMART" id="SM00822">
    <property type="entry name" value="PKS_KR"/>
    <property type="match status" value="1"/>
</dbReference>
<dbReference type="Gene3D" id="3.10.129.110">
    <property type="entry name" value="Polyketide synthase dehydratase"/>
    <property type="match status" value="1"/>
</dbReference>
<evidence type="ECO:0000256" key="2">
    <source>
        <dbReference type="ARBA" id="ARBA00022553"/>
    </source>
</evidence>
<dbReference type="InterPro" id="IPR050091">
    <property type="entry name" value="PKS_NRPS_Biosynth_Enz"/>
</dbReference>
<dbReference type="InterPro" id="IPR049900">
    <property type="entry name" value="PKS_mFAS_DH"/>
</dbReference>
<keyword evidence="3" id="KW-0808">Transferase</keyword>
<dbReference type="InterPro" id="IPR014031">
    <property type="entry name" value="Ketoacyl_synth_C"/>
</dbReference>
<keyword evidence="7" id="KW-0012">Acyltransferase</keyword>
<dbReference type="InterPro" id="IPR036291">
    <property type="entry name" value="NAD(P)-bd_dom_sf"/>
</dbReference>
<dbReference type="CDD" id="cd00833">
    <property type="entry name" value="PKS"/>
    <property type="match status" value="1"/>
</dbReference>
<dbReference type="InterPro" id="IPR049552">
    <property type="entry name" value="PKS_DH_N"/>
</dbReference>
<dbReference type="InterPro" id="IPR032821">
    <property type="entry name" value="PKS_assoc"/>
</dbReference>
<evidence type="ECO:0000259" key="11">
    <source>
        <dbReference type="PROSITE" id="PS52019"/>
    </source>
</evidence>
<dbReference type="Pfam" id="PF00698">
    <property type="entry name" value="Acyl_transf_1"/>
    <property type="match status" value="1"/>
</dbReference>
<feature type="region of interest" description="C-terminal hotdog fold" evidence="8">
    <location>
        <begin position="1092"/>
        <end position="1241"/>
    </location>
</feature>
<evidence type="ECO:0000256" key="7">
    <source>
        <dbReference type="ARBA" id="ARBA00023315"/>
    </source>
</evidence>
<keyword evidence="5" id="KW-0560">Oxidoreductase</keyword>
<dbReference type="Gene3D" id="3.30.70.3290">
    <property type="match status" value="1"/>
</dbReference>
<dbReference type="Gene3D" id="3.40.47.10">
    <property type="match status" value="1"/>
</dbReference>
<dbReference type="InterPro" id="IPR020807">
    <property type="entry name" value="PKS_DH"/>
</dbReference>
<evidence type="ECO:0000256" key="4">
    <source>
        <dbReference type="ARBA" id="ARBA00022857"/>
    </source>
</evidence>
<dbReference type="GO" id="GO:1901336">
    <property type="term" value="P:lactone biosynthetic process"/>
    <property type="evidence" value="ECO:0007669"/>
    <property type="project" value="UniProtKB-ARBA"/>
</dbReference>
<keyword evidence="1" id="KW-0596">Phosphopantetheine</keyword>
<accession>A0A177C0C6</accession>
<keyword evidence="6" id="KW-0511">Multifunctional enzyme</keyword>
<dbReference type="InterPro" id="IPR001227">
    <property type="entry name" value="Ac_transferase_dom_sf"/>
</dbReference>
<keyword evidence="2" id="KW-0597">Phosphoprotein</keyword>
<dbReference type="InterPro" id="IPR013149">
    <property type="entry name" value="ADH-like_C"/>
</dbReference>
<dbReference type="InterPro" id="IPR057326">
    <property type="entry name" value="KR_dom"/>
</dbReference>
<evidence type="ECO:0000256" key="5">
    <source>
        <dbReference type="ARBA" id="ARBA00023002"/>
    </source>
</evidence>
<dbReference type="GO" id="GO:0004315">
    <property type="term" value="F:3-oxoacyl-[acyl-carrier-protein] synthase activity"/>
    <property type="evidence" value="ECO:0007669"/>
    <property type="project" value="InterPro"/>
</dbReference>
<dbReference type="Gene3D" id="3.90.180.10">
    <property type="entry name" value="Medium-chain alcohol dehydrogenases, catalytic domain"/>
    <property type="match status" value="1"/>
</dbReference>
<dbReference type="Gene3D" id="3.40.366.10">
    <property type="entry name" value="Malonyl-Coenzyme A Acyl Carrier Protein, domain 2"/>
    <property type="match status" value="1"/>
</dbReference>
<evidence type="ECO:0000313" key="12">
    <source>
        <dbReference type="EMBL" id="OAG00258.1"/>
    </source>
</evidence>
<dbReference type="Pfam" id="PF14765">
    <property type="entry name" value="PS-DH"/>
    <property type="match status" value="1"/>
</dbReference>
<evidence type="ECO:0000256" key="8">
    <source>
        <dbReference type="PROSITE-ProRule" id="PRU01363"/>
    </source>
</evidence>
<dbReference type="GO" id="GO:0004312">
    <property type="term" value="F:fatty acid synthase activity"/>
    <property type="evidence" value="ECO:0007669"/>
    <property type="project" value="TreeGrafter"/>
</dbReference>
<dbReference type="Pfam" id="PF08659">
    <property type="entry name" value="KR"/>
    <property type="match status" value="1"/>
</dbReference>
<dbReference type="RefSeq" id="XP_018030623.1">
    <property type="nucleotide sequence ID" value="XM_018181637.1"/>
</dbReference>
<dbReference type="Pfam" id="PF02801">
    <property type="entry name" value="Ketoacyl-synt_C"/>
    <property type="match status" value="1"/>
</dbReference>
<dbReference type="PROSITE" id="PS52004">
    <property type="entry name" value="KS3_2"/>
    <property type="match status" value="1"/>
</dbReference>
<dbReference type="Pfam" id="PF08240">
    <property type="entry name" value="ADH_N"/>
    <property type="match status" value="1"/>
</dbReference>
<dbReference type="InterPro" id="IPR013968">
    <property type="entry name" value="PKS_KR"/>
</dbReference>
<feature type="active site" description="Proton donor; for dehydratase activity" evidence="8">
    <location>
        <position position="1157"/>
    </location>
</feature>
<name>A0A177C0C6_9PLEO</name>
<dbReference type="SUPFAM" id="SSF47336">
    <property type="entry name" value="ACP-like"/>
    <property type="match status" value="1"/>
</dbReference>
<dbReference type="PROSITE" id="PS52019">
    <property type="entry name" value="PKS_MFAS_DH"/>
    <property type="match status" value="1"/>
</dbReference>
<dbReference type="PANTHER" id="PTHR43775">
    <property type="entry name" value="FATTY ACID SYNTHASE"/>
    <property type="match status" value="1"/>
</dbReference>
<dbReference type="GO" id="GO:0006633">
    <property type="term" value="P:fatty acid biosynthetic process"/>
    <property type="evidence" value="ECO:0007669"/>
    <property type="project" value="InterPro"/>
</dbReference>
<dbReference type="CDD" id="cd05195">
    <property type="entry name" value="enoyl_red"/>
    <property type="match status" value="1"/>
</dbReference>
<dbReference type="InterPro" id="IPR056501">
    <property type="entry name" value="NAD-bd_HRPKS_sdrA"/>
</dbReference>
<feature type="active site" description="Proton acceptor; for dehydratase activity" evidence="8">
    <location>
        <position position="975"/>
    </location>
</feature>
<dbReference type="InterPro" id="IPR016035">
    <property type="entry name" value="Acyl_Trfase/lysoPLipase"/>
</dbReference>
<evidence type="ECO:0000256" key="1">
    <source>
        <dbReference type="ARBA" id="ARBA00022450"/>
    </source>
</evidence>
<evidence type="ECO:0000313" key="13">
    <source>
        <dbReference type="Proteomes" id="UP000077069"/>
    </source>
</evidence>
<dbReference type="PANTHER" id="PTHR43775:SF50">
    <property type="entry name" value="HIGHLY REDUCING POLYKETIDE SYNTHASE SRDA"/>
    <property type="match status" value="1"/>
</dbReference>
<feature type="domain" description="Ketosynthase family 3 (KS3)" evidence="10">
    <location>
        <begin position="30"/>
        <end position="456"/>
    </location>
</feature>
<feature type="region of interest" description="Disordered" evidence="9">
    <location>
        <begin position="1"/>
        <end position="28"/>
    </location>
</feature>
<dbReference type="InterPro" id="IPR016039">
    <property type="entry name" value="Thiolase-like"/>
</dbReference>
<feature type="domain" description="PKS/mFAS DH" evidence="11">
    <location>
        <begin position="943"/>
        <end position="1241"/>
    </location>
</feature>
<dbReference type="SUPFAM" id="SSF50129">
    <property type="entry name" value="GroES-like"/>
    <property type="match status" value="1"/>
</dbReference>
<evidence type="ECO:0000259" key="10">
    <source>
        <dbReference type="PROSITE" id="PS52004"/>
    </source>
</evidence>
<evidence type="ECO:0000256" key="6">
    <source>
        <dbReference type="ARBA" id="ARBA00023268"/>
    </source>
</evidence>
<dbReference type="InterPro" id="IPR020841">
    <property type="entry name" value="PKS_Beta-ketoAc_synthase_dom"/>
</dbReference>
<dbReference type="Gene3D" id="3.40.50.720">
    <property type="entry name" value="NAD(P)-binding Rossmann-like Domain"/>
    <property type="match status" value="2"/>
</dbReference>
<dbReference type="Pfam" id="PF21089">
    <property type="entry name" value="PKS_DH_N"/>
    <property type="match status" value="1"/>
</dbReference>
<evidence type="ECO:0000256" key="9">
    <source>
        <dbReference type="SAM" id="MobiDB-lite"/>
    </source>
</evidence>
<dbReference type="SUPFAM" id="SSF52151">
    <property type="entry name" value="FabD/lysophospholipase-like"/>
    <property type="match status" value="1"/>
</dbReference>
<feature type="region of interest" description="N-terminal hotdog fold" evidence="8">
    <location>
        <begin position="943"/>
        <end position="1079"/>
    </location>
</feature>
<dbReference type="InterPro" id="IPR014043">
    <property type="entry name" value="Acyl_transferase_dom"/>
</dbReference>
<dbReference type="FunFam" id="3.40.50.720:FF:000209">
    <property type="entry name" value="Polyketide synthase Pks12"/>
    <property type="match status" value="1"/>
</dbReference>